<dbReference type="EMBL" id="JAOBTW010000014">
    <property type="protein sequence ID" value="MDZ7283013.1"/>
    <property type="molecule type" value="Genomic_DNA"/>
</dbReference>
<evidence type="ECO:0000256" key="6">
    <source>
        <dbReference type="SAM" id="Phobius"/>
    </source>
</evidence>
<feature type="transmembrane region" description="Helical" evidence="6">
    <location>
        <begin position="257"/>
        <end position="281"/>
    </location>
</feature>
<feature type="transmembrane region" description="Helical" evidence="6">
    <location>
        <begin position="30"/>
        <end position="53"/>
    </location>
</feature>
<evidence type="ECO:0000256" key="2">
    <source>
        <dbReference type="ARBA" id="ARBA00022475"/>
    </source>
</evidence>
<dbReference type="PANTHER" id="PTHR30250">
    <property type="entry name" value="PST FAMILY PREDICTED COLANIC ACID TRANSPORTER"/>
    <property type="match status" value="1"/>
</dbReference>
<keyword evidence="4 6" id="KW-1133">Transmembrane helix</keyword>
<proteinExistence type="predicted"/>
<keyword evidence="2" id="KW-1003">Cell membrane</keyword>
<organism evidence="7 8">
    <name type="scientific">Sphingomonas sanguinis</name>
    <dbReference type="NCBI Taxonomy" id="33051"/>
    <lineage>
        <taxon>Bacteria</taxon>
        <taxon>Pseudomonadati</taxon>
        <taxon>Pseudomonadota</taxon>
        <taxon>Alphaproteobacteria</taxon>
        <taxon>Sphingomonadales</taxon>
        <taxon>Sphingomonadaceae</taxon>
        <taxon>Sphingomonas</taxon>
    </lineage>
</organism>
<sequence length="430" mass="46484">MTALAGWGGRIIAAISQFAVIPILTDMLGISGYGAFSVLTALLTWFALADLGFGSSLQNFISQARVRGENAAIAIRSTASLLAGLAVLLFIATAIAGFWAGPALLAGFGVISRLDAIAGFIVFALIAIGTGVSSVAIKICFAEHRGYIAHLSYVASGLLGLVGLLIVKCLDVSHPFVWAVGVYTTPGWLIPSALWLYQLRVHQDPVFPLRLFDEKVLASLWKSARIFLAFNILSVLVLNVDYLILSQTMAGPDVAIYAVYAKCYALAFFVFNSIIQAYWPVSAEMLHRHDLNGLKQTIRRCLGLGVTIVIAGTLGLYIFRPLIQHLLLPGSTVVLPASLLPLFALYWLIRVWSDTFAMVVLSADRGIALCIIVPAQAAINLALAYYGARHFGIPGLLIGTSLSFLFTVVWALPLYLRSHVRRLVQGNRRP</sequence>
<feature type="transmembrane region" description="Helical" evidence="6">
    <location>
        <begin position="120"/>
        <end position="141"/>
    </location>
</feature>
<dbReference type="CDD" id="cd12082">
    <property type="entry name" value="MATE_like"/>
    <property type="match status" value="1"/>
</dbReference>
<keyword evidence="8" id="KW-1185">Reference proteome</keyword>
<keyword evidence="5 6" id="KW-0472">Membrane</keyword>
<comment type="caution">
    <text evidence="7">The sequence shown here is derived from an EMBL/GenBank/DDBJ whole genome shotgun (WGS) entry which is preliminary data.</text>
</comment>
<feature type="transmembrane region" description="Helical" evidence="6">
    <location>
        <begin position="176"/>
        <end position="197"/>
    </location>
</feature>
<feature type="transmembrane region" description="Helical" evidence="6">
    <location>
        <begin position="73"/>
        <end position="100"/>
    </location>
</feature>
<feature type="transmembrane region" description="Helical" evidence="6">
    <location>
        <begin position="226"/>
        <end position="245"/>
    </location>
</feature>
<reference evidence="8" key="1">
    <citation type="submission" date="2023-07" db="EMBL/GenBank/DDBJ databases">
        <title>Whole genome sequence analysis of rice epiphytic Sphingomonas sanguinis OsEp_Plm_15B2.</title>
        <authorList>
            <person name="Sahu K.P."/>
            <person name="Asharani P."/>
            <person name="Reddy B."/>
            <person name="Kumar A."/>
        </authorList>
    </citation>
    <scope>NUCLEOTIDE SEQUENCE [LARGE SCALE GENOMIC DNA]</scope>
    <source>
        <strain evidence="8">OsEp_Plm_15B2</strain>
    </source>
</reference>
<protein>
    <submittedName>
        <fullName evidence="7">MATE family efflux transporter</fullName>
    </submittedName>
</protein>
<feature type="transmembrane region" description="Helical" evidence="6">
    <location>
        <begin position="7"/>
        <end position="24"/>
    </location>
</feature>
<keyword evidence="3 6" id="KW-0812">Transmembrane</keyword>
<gene>
    <name evidence="7" type="ORF">N4G62_13360</name>
</gene>
<accession>A0ABU5LSW2</accession>
<evidence type="ECO:0000256" key="3">
    <source>
        <dbReference type="ARBA" id="ARBA00022692"/>
    </source>
</evidence>
<dbReference type="PANTHER" id="PTHR30250:SF11">
    <property type="entry name" value="O-ANTIGEN TRANSPORTER-RELATED"/>
    <property type="match status" value="1"/>
</dbReference>
<dbReference type="InterPro" id="IPR050833">
    <property type="entry name" value="Poly_Biosynth_Transport"/>
</dbReference>
<feature type="transmembrane region" description="Helical" evidence="6">
    <location>
        <begin position="148"/>
        <end position="170"/>
    </location>
</feature>
<dbReference type="Proteomes" id="UP001292182">
    <property type="component" value="Unassembled WGS sequence"/>
</dbReference>
<evidence type="ECO:0000256" key="1">
    <source>
        <dbReference type="ARBA" id="ARBA00004651"/>
    </source>
</evidence>
<evidence type="ECO:0000256" key="5">
    <source>
        <dbReference type="ARBA" id="ARBA00023136"/>
    </source>
</evidence>
<feature type="transmembrane region" description="Helical" evidence="6">
    <location>
        <begin position="326"/>
        <end position="347"/>
    </location>
</feature>
<name>A0ABU5LSW2_9SPHN</name>
<evidence type="ECO:0000313" key="7">
    <source>
        <dbReference type="EMBL" id="MDZ7283013.1"/>
    </source>
</evidence>
<evidence type="ECO:0000256" key="4">
    <source>
        <dbReference type="ARBA" id="ARBA00022989"/>
    </source>
</evidence>
<evidence type="ECO:0000313" key="8">
    <source>
        <dbReference type="Proteomes" id="UP001292182"/>
    </source>
</evidence>
<comment type="subcellular location">
    <subcellularLocation>
        <location evidence="1">Cell membrane</location>
        <topology evidence="1">Multi-pass membrane protein</topology>
    </subcellularLocation>
</comment>
<feature type="transmembrane region" description="Helical" evidence="6">
    <location>
        <begin position="367"/>
        <end position="387"/>
    </location>
</feature>
<feature type="transmembrane region" description="Helical" evidence="6">
    <location>
        <begin position="301"/>
        <end position="320"/>
    </location>
</feature>
<feature type="transmembrane region" description="Helical" evidence="6">
    <location>
        <begin position="393"/>
        <end position="416"/>
    </location>
</feature>